<dbReference type="RefSeq" id="WP_024641721.1">
    <property type="nucleotide sequence ID" value="NZ_CP047267.1"/>
</dbReference>
<dbReference type="Proteomes" id="UP000464688">
    <property type="component" value="Chromosome"/>
</dbReference>
<keyword evidence="1" id="KW-0808">Transferase</keyword>
<dbReference type="CDD" id="cd04301">
    <property type="entry name" value="NAT_SF"/>
    <property type="match status" value="1"/>
</dbReference>
<evidence type="ECO:0000313" key="4">
    <source>
        <dbReference type="Proteomes" id="UP000464688"/>
    </source>
</evidence>
<dbReference type="InterPro" id="IPR000182">
    <property type="entry name" value="GNAT_dom"/>
</dbReference>
<evidence type="ECO:0000259" key="2">
    <source>
        <dbReference type="PROSITE" id="PS51186"/>
    </source>
</evidence>
<dbReference type="Pfam" id="PF00583">
    <property type="entry name" value="Acetyltransf_1"/>
    <property type="match status" value="1"/>
</dbReference>
<evidence type="ECO:0000256" key="1">
    <source>
        <dbReference type="ARBA" id="ARBA00022679"/>
    </source>
</evidence>
<reference evidence="3 4" key="1">
    <citation type="journal article" date="2014" name="Genome Announc.">
        <title>Draft Genome Sequences of a Phylogenetically Diverse Suite of Pseudomonas syringae Strains from Multiple Source Populations.</title>
        <authorList>
            <person name="Baltrus D.A."/>
            <person name="Yourstone S."/>
            <person name="Lind A."/>
            <person name="Guilbaud C."/>
            <person name="Sands D.C."/>
            <person name="Jones C.D."/>
            <person name="Morris C.E."/>
            <person name="Dangl J.L."/>
        </authorList>
    </citation>
    <scope>NUCLEOTIDE SEQUENCE [LARGE SCALE GENOMIC DNA]</scope>
    <source>
        <strain evidence="3 4">UB303</strain>
    </source>
</reference>
<organism evidence="3 4">
    <name type="scientific">Pseudomonas syringae UB303</name>
    <dbReference type="NCBI Taxonomy" id="1357287"/>
    <lineage>
        <taxon>Bacteria</taxon>
        <taxon>Pseudomonadati</taxon>
        <taxon>Pseudomonadota</taxon>
        <taxon>Gammaproteobacteria</taxon>
        <taxon>Pseudomonadales</taxon>
        <taxon>Pseudomonadaceae</taxon>
        <taxon>Pseudomonas</taxon>
        <taxon>Pseudomonas syringae</taxon>
    </lineage>
</organism>
<sequence length="150" mass="16486">MQQVEIKQVTVLPQQILALEKEATLEGFRFLTRLITEWNTGENRFDAPGECLMAAYLGGSLVGVGGLSIDPYAQEDIGRLRRVYVSGSSRGQNIGRSLVNQLLEYAAGRFRVVRLSTDTSSGAAFYVSCGFQLLNDDHATHMKILTDTPS</sequence>
<dbReference type="AlphaFoldDB" id="A0AAJ4AZ49"/>
<evidence type="ECO:0000313" key="3">
    <source>
        <dbReference type="EMBL" id="QHF06771.1"/>
    </source>
</evidence>
<protein>
    <submittedName>
        <fullName evidence="3">GNAT family N-acetyltransferase</fullName>
    </submittedName>
</protein>
<dbReference type="InterPro" id="IPR050769">
    <property type="entry name" value="NAT_camello-type"/>
</dbReference>
<dbReference type="PROSITE" id="PS51186">
    <property type="entry name" value="GNAT"/>
    <property type="match status" value="1"/>
</dbReference>
<dbReference type="GO" id="GO:0008080">
    <property type="term" value="F:N-acetyltransferase activity"/>
    <property type="evidence" value="ECO:0007669"/>
    <property type="project" value="InterPro"/>
</dbReference>
<accession>A0AAJ4AZ49</accession>
<feature type="domain" description="N-acetyltransferase" evidence="2">
    <location>
        <begin position="4"/>
        <end position="147"/>
    </location>
</feature>
<dbReference type="SUPFAM" id="SSF55729">
    <property type="entry name" value="Acyl-CoA N-acyltransferases (Nat)"/>
    <property type="match status" value="1"/>
</dbReference>
<gene>
    <name evidence="3" type="ORF">N026_04445</name>
</gene>
<dbReference type="EMBL" id="CP047267">
    <property type="protein sequence ID" value="QHF06771.1"/>
    <property type="molecule type" value="Genomic_DNA"/>
</dbReference>
<dbReference type="Gene3D" id="3.40.630.30">
    <property type="match status" value="1"/>
</dbReference>
<name>A0AAJ4AZ49_PSESX</name>
<dbReference type="PANTHER" id="PTHR13947">
    <property type="entry name" value="GNAT FAMILY N-ACETYLTRANSFERASE"/>
    <property type="match status" value="1"/>
</dbReference>
<dbReference type="PANTHER" id="PTHR13947:SF37">
    <property type="entry name" value="LD18367P"/>
    <property type="match status" value="1"/>
</dbReference>
<dbReference type="InterPro" id="IPR016181">
    <property type="entry name" value="Acyl_CoA_acyltransferase"/>
</dbReference>
<proteinExistence type="predicted"/>